<dbReference type="EMBL" id="JAMZIH010003126">
    <property type="protein sequence ID" value="KAJ1677024.1"/>
    <property type="molecule type" value="Genomic_DNA"/>
</dbReference>
<evidence type="ECO:0000313" key="2">
    <source>
        <dbReference type="Proteomes" id="UP001145114"/>
    </source>
</evidence>
<reference evidence="1" key="1">
    <citation type="submission" date="2022-06" db="EMBL/GenBank/DDBJ databases">
        <title>Phylogenomic reconstructions and comparative analyses of Kickxellomycotina fungi.</title>
        <authorList>
            <person name="Reynolds N.K."/>
            <person name="Stajich J.E."/>
            <person name="Barry K."/>
            <person name="Grigoriev I.V."/>
            <person name="Crous P."/>
            <person name="Smith M.E."/>
        </authorList>
    </citation>
    <scope>NUCLEOTIDE SEQUENCE</scope>
    <source>
        <strain evidence="1">RSA 2271</strain>
    </source>
</reference>
<evidence type="ECO:0000313" key="1">
    <source>
        <dbReference type="EMBL" id="KAJ1677024.1"/>
    </source>
</evidence>
<protein>
    <submittedName>
        <fullName evidence="1">Uncharacterized protein</fullName>
    </submittedName>
</protein>
<gene>
    <name evidence="1" type="ORF">EV182_007035</name>
</gene>
<organism evidence="1 2">
    <name type="scientific">Spiromyces aspiralis</name>
    <dbReference type="NCBI Taxonomy" id="68401"/>
    <lineage>
        <taxon>Eukaryota</taxon>
        <taxon>Fungi</taxon>
        <taxon>Fungi incertae sedis</taxon>
        <taxon>Zoopagomycota</taxon>
        <taxon>Kickxellomycotina</taxon>
        <taxon>Kickxellomycetes</taxon>
        <taxon>Kickxellales</taxon>
        <taxon>Kickxellaceae</taxon>
        <taxon>Spiromyces</taxon>
    </lineage>
</organism>
<keyword evidence="2" id="KW-1185">Reference proteome</keyword>
<proteinExistence type="predicted"/>
<comment type="caution">
    <text evidence="1">The sequence shown here is derived from an EMBL/GenBank/DDBJ whole genome shotgun (WGS) entry which is preliminary data.</text>
</comment>
<sequence>MHSSLADSEFSASRLNVLFNIADAHLSTLRGPPPRPSLALDVQAPDKDDSELLSEIYDNPWVGSVSHSLASIKSCSGGDGSDNYDTGSEQQGQQSSTSSRREEANEEQEREGGAEPGTEEQRKKERATTSPLPVQSSPNSEYTILRGKNGTLIPIRGPLSPFTLAIWEKAMISPKDSDTAAVEHPSRSSSDHTIKSPMSGATAIFESPPSRDPNQRLPGSLSPCMSSTPDVFGGNTLISSRSRGDADGAAKPKSSCTYQQLSASGTSRRIRPRKSVKDLDLVFSMDDFLTKLPSIPQSPLRL</sequence>
<accession>A0ACC1HKJ1</accession>
<dbReference type="Proteomes" id="UP001145114">
    <property type="component" value="Unassembled WGS sequence"/>
</dbReference>
<name>A0ACC1HKJ1_9FUNG</name>